<dbReference type="InterPro" id="IPR007421">
    <property type="entry name" value="Schlafen_AlbA_2_dom"/>
</dbReference>
<proteinExistence type="predicted"/>
<accession>A0A2A1KBK7</accession>
<feature type="domain" description="Schlafen AlbA-2" evidence="1">
    <location>
        <begin position="19"/>
        <end position="153"/>
    </location>
</feature>
<comment type="caution">
    <text evidence="2">The sequence shown here is derived from an EMBL/GenBank/DDBJ whole genome shotgun (WGS) entry which is preliminary data.</text>
</comment>
<organism evidence="2 3">
    <name type="scientific">Staphylococcus haemolyticus</name>
    <dbReference type="NCBI Taxonomy" id="1283"/>
    <lineage>
        <taxon>Bacteria</taxon>
        <taxon>Bacillati</taxon>
        <taxon>Bacillota</taxon>
        <taxon>Bacilli</taxon>
        <taxon>Bacillales</taxon>
        <taxon>Staphylococcaceae</taxon>
        <taxon>Staphylococcus</taxon>
    </lineage>
</organism>
<keyword evidence="2" id="KW-0067">ATP-binding</keyword>
<reference evidence="2 3" key="1">
    <citation type="submission" date="2017-12" db="EMBL/GenBank/DDBJ databases">
        <title>FDA dAtabase for Regulatory Grade micrObial Sequences (FDA-ARGOS): Supporting development and validation of Infectious Disease Dx tests.</title>
        <authorList>
            <person name="Hoffmann M."/>
            <person name="Allard M."/>
            <person name="Evans P."/>
            <person name="Brown E."/>
            <person name="Tallon L."/>
            <person name="Sadzewicz L."/>
            <person name="Sengamalay N."/>
            <person name="Ott S."/>
            <person name="Godinez A."/>
            <person name="Nagaraj S."/>
            <person name="Vavikolanu K."/>
            <person name="Aluvathingal J."/>
            <person name="Nadendla S."/>
            <person name="Sichtig H."/>
        </authorList>
    </citation>
    <scope>NUCLEOTIDE SEQUENCE [LARGE SCALE GENOMIC DNA]</scope>
    <source>
        <strain evidence="2 3">FDAARGOS_148</strain>
    </source>
</reference>
<evidence type="ECO:0000313" key="3">
    <source>
        <dbReference type="Proteomes" id="UP000053523"/>
    </source>
</evidence>
<dbReference type="AlphaFoldDB" id="A0A2A1KBK7"/>
<dbReference type="Proteomes" id="UP000053523">
    <property type="component" value="Unassembled WGS sequence"/>
</dbReference>
<protein>
    <submittedName>
        <fullName evidence="2">ATP-binding protein</fullName>
    </submittedName>
</protein>
<sequence>MNKQSLTEKIKSLINLKYEGSYWDFKQEHHTTDNNHKLLHDIICLANNLENKEAYLIIGVADNGEIIGFSDNCFRRNQQQLNDLVRNKKWEGYGAPDIKVKTIVINDTEVDVIIISKSDYVPFTLAEDIKEKGHSKIYLRKRTIYTRNQDSNTPHNSAASISEVETLIKYRLGILPNPIDRVKRYIGDKNNWKLMNSDASGMSWYYLLNPEFTIEMLDELEDENAKAPNFTYIHMNSRSSMLRINVKYHSTILYWNYARYVDETRGIVIYPNNAALKVFEIGSDFTNLYDYYYRDSLDIKLSHFLMSQLNLDNEGWLWHKHLAYIPVFNSEEEKQEIENLINQNPERAKKEVTKWKKSVSISVRAIEKEENNFIKQDLATNLMIVDKIERLKKK</sequence>
<evidence type="ECO:0000313" key="2">
    <source>
        <dbReference type="EMBL" id="PNN29560.1"/>
    </source>
</evidence>
<keyword evidence="2" id="KW-0547">Nucleotide-binding</keyword>
<dbReference type="InterPro" id="IPR038461">
    <property type="entry name" value="Schlafen_AlbA_2_dom_sf"/>
</dbReference>
<dbReference type="RefSeq" id="WP_044466494.1">
    <property type="nucleotide sequence ID" value="NZ_CP078159.1"/>
</dbReference>
<name>A0A2A1KBK7_STAHA</name>
<dbReference type="EMBL" id="LORN02000008">
    <property type="protein sequence ID" value="PNN29560.1"/>
    <property type="molecule type" value="Genomic_DNA"/>
</dbReference>
<dbReference type="Pfam" id="PF04326">
    <property type="entry name" value="SLFN_AlbA_2"/>
    <property type="match status" value="1"/>
</dbReference>
<evidence type="ECO:0000259" key="1">
    <source>
        <dbReference type="Pfam" id="PF04326"/>
    </source>
</evidence>
<gene>
    <name evidence="2" type="ORF">AL503_002555</name>
</gene>
<dbReference type="Gene3D" id="3.30.950.30">
    <property type="entry name" value="Schlafen, AAA domain"/>
    <property type="match status" value="1"/>
</dbReference>
<dbReference type="GO" id="GO:0005524">
    <property type="term" value="F:ATP binding"/>
    <property type="evidence" value="ECO:0007669"/>
    <property type="project" value="UniProtKB-KW"/>
</dbReference>